<dbReference type="CDD" id="cd00201">
    <property type="entry name" value="WW"/>
    <property type="match status" value="1"/>
</dbReference>
<proteinExistence type="predicted"/>
<feature type="region of interest" description="Disordered" evidence="4">
    <location>
        <begin position="606"/>
        <end position="629"/>
    </location>
</feature>
<dbReference type="Pfam" id="PF12796">
    <property type="entry name" value="Ank_2"/>
    <property type="match status" value="1"/>
</dbReference>
<protein>
    <submittedName>
        <fullName evidence="6">Uncharacterized protein AlNc14C1G117</fullName>
    </submittedName>
</protein>
<gene>
    <name evidence="6" type="primary">AlNc14C1G117</name>
    <name evidence="6" type="ORF">ALNC14_001240</name>
</gene>
<dbReference type="Gene3D" id="1.25.40.20">
    <property type="entry name" value="Ankyrin repeat-containing domain"/>
    <property type="match status" value="1"/>
</dbReference>
<dbReference type="InterPro" id="IPR049258">
    <property type="entry name" value="ODAD1_CC"/>
</dbReference>
<dbReference type="EMBL" id="FR824046">
    <property type="protein sequence ID" value="CCA13981.1"/>
    <property type="molecule type" value="Genomic_DNA"/>
</dbReference>
<feature type="repeat" description="ANK" evidence="2">
    <location>
        <begin position="812"/>
        <end position="844"/>
    </location>
</feature>
<dbReference type="InterPro" id="IPR002110">
    <property type="entry name" value="Ankyrin_rpt"/>
</dbReference>
<dbReference type="Gene3D" id="2.20.70.10">
    <property type="match status" value="1"/>
</dbReference>
<keyword evidence="1 3" id="KW-0175">Coiled coil</keyword>
<dbReference type="InterPro" id="IPR036770">
    <property type="entry name" value="Ankyrin_rpt-contain_sf"/>
</dbReference>
<dbReference type="PANTHER" id="PTHR21694">
    <property type="entry name" value="COILED-COIL DOMAIN-CONTAINING PROTEIN 63"/>
    <property type="match status" value="1"/>
</dbReference>
<dbReference type="SUPFAM" id="SSF51045">
    <property type="entry name" value="WW domain"/>
    <property type="match status" value="1"/>
</dbReference>
<feature type="repeat" description="ANK" evidence="2">
    <location>
        <begin position="845"/>
        <end position="877"/>
    </location>
</feature>
<evidence type="ECO:0000259" key="5">
    <source>
        <dbReference type="PROSITE" id="PS50020"/>
    </source>
</evidence>
<name>F0VYW6_9STRA</name>
<feature type="coiled-coil region" evidence="3">
    <location>
        <begin position="193"/>
        <end position="220"/>
    </location>
</feature>
<evidence type="ECO:0000313" key="6">
    <source>
        <dbReference type="EMBL" id="CCA13981.1"/>
    </source>
</evidence>
<accession>F0VYW6</accession>
<dbReference type="PROSITE" id="PS50297">
    <property type="entry name" value="ANK_REP_REGION"/>
    <property type="match status" value="2"/>
</dbReference>
<dbReference type="Pfam" id="PF00397">
    <property type="entry name" value="WW"/>
    <property type="match status" value="1"/>
</dbReference>
<evidence type="ECO:0000256" key="2">
    <source>
        <dbReference type="PROSITE-ProRule" id="PRU00023"/>
    </source>
</evidence>
<dbReference type="InterPro" id="IPR001202">
    <property type="entry name" value="WW_dom"/>
</dbReference>
<feature type="compositionally biased region" description="Polar residues" evidence="4">
    <location>
        <begin position="16"/>
        <end position="25"/>
    </location>
</feature>
<reference evidence="6" key="1">
    <citation type="journal article" date="2011" name="PLoS Biol.">
        <title>Gene gain and loss during evolution of obligate parasitism in the white rust pathogen of Arabidopsis thaliana.</title>
        <authorList>
            <person name="Kemen E."/>
            <person name="Gardiner A."/>
            <person name="Schultz-Larsen T."/>
            <person name="Kemen A.C."/>
            <person name="Balmuth A.L."/>
            <person name="Robert-Seilaniantz A."/>
            <person name="Bailey K."/>
            <person name="Holub E."/>
            <person name="Studholme D.J."/>
            <person name="Maclean D."/>
            <person name="Jones J.D."/>
        </authorList>
    </citation>
    <scope>NUCLEOTIDE SEQUENCE</scope>
</reference>
<dbReference type="InterPro" id="IPR051876">
    <property type="entry name" value="ODA-DC/CCD"/>
</dbReference>
<evidence type="ECO:0000256" key="1">
    <source>
        <dbReference type="ARBA" id="ARBA00023054"/>
    </source>
</evidence>
<evidence type="ECO:0000256" key="3">
    <source>
        <dbReference type="SAM" id="Coils"/>
    </source>
</evidence>
<reference evidence="6" key="2">
    <citation type="submission" date="2011-02" db="EMBL/GenBank/DDBJ databases">
        <authorList>
            <person name="MacLean D."/>
        </authorList>
    </citation>
    <scope>NUCLEOTIDE SEQUENCE</scope>
</reference>
<dbReference type="PROSITE" id="PS50020">
    <property type="entry name" value="WW_DOMAIN_2"/>
    <property type="match status" value="1"/>
</dbReference>
<dbReference type="PROSITE" id="PS50088">
    <property type="entry name" value="ANK_REPEAT"/>
    <property type="match status" value="2"/>
</dbReference>
<dbReference type="SMART" id="SM00456">
    <property type="entry name" value="WW"/>
    <property type="match status" value="1"/>
</dbReference>
<keyword evidence="2" id="KW-0040">ANK repeat</keyword>
<organism evidence="6">
    <name type="scientific">Albugo laibachii Nc14</name>
    <dbReference type="NCBI Taxonomy" id="890382"/>
    <lineage>
        <taxon>Eukaryota</taxon>
        <taxon>Sar</taxon>
        <taxon>Stramenopiles</taxon>
        <taxon>Oomycota</taxon>
        <taxon>Peronosporomycetes</taxon>
        <taxon>Albuginales</taxon>
        <taxon>Albuginaceae</taxon>
        <taxon>Albugo</taxon>
    </lineage>
</organism>
<evidence type="ECO:0000256" key="4">
    <source>
        <dbReference type="SAM" id="MobiDB-lite"/>
    </source>
</evidence>
<dbReference type="PANTHER" id="PTHR21694:SF18">
    <property type="entry name" value="COILED-COIL DOMAIN-CONTAINING PROTEIN 63"/>
    <property type="match status" value="1"/>
</dbReference>
<dbReference type="AlphaFoldDB" id="F0VYW6"/>
<feature type="domain" description="WW" evidence="5">
    <location>
        <begin position="577"/>
        <end position="610"/>
    </location>
</feature>
<feature type="region of interest" description="Disordered" evidence="4">
    <location>
        <begin position="1"/>
        <end position="31"/>
    </location>
</feature>
<feature type="coiled-coil region" evidence="3">
    <location>
        <begin position="99"/>
        <end position="126"/>
    </location>
</feature>
<dbReference type="Pfam" id="PF21773">
    <property type="entry name" value="ODAD1_CC"/>
    <property type="match status" value="1"/>
</dbReference>
<dbReference type="HOGENOM" id="CLU_321180_0_0_1"/>
<dbReference type="SMART" id="SM00248">
    <property type="entry name" value="ANK"/>
    <property type="match status" value="2"/>
</dbReference>
<dbReference type="InterPro" id="IPR036020">
    <property type="entry name" value="WW_dom_sf"/>
</dbReference>
<feature type="compositionally biased region" description="Polar residues" evidence="4">
    <location>
        <begin position="611"/>
        <end position="622"/>
    </location>
</feature>
<dbReference type="SUPFAM" id="SSF48403">
    <property type="entry name" value="Ankyrin repeat"/>
    <property type="match status" value="1"/>
</dbReference>
<sequence length="903" mass="103907">MTFSPDPQVRVDNTKRSALTPSKSPQVERDDKLRHAREFSFWLLSYAKQIEAVRARNKRLEEELSFDAHAERDDPFYNDQMAGKLGELYLQESNTMVRLEFAKQELSHLDQETDKYEALLANQKEKSYAISNYNQTHLIISGKIRKIEHDLDRRVLKLNEKLRSNRQLHDTLDTLYNERVRMDAVYTKTGLEMLQKQHQINELEKNVQSIQSQVSDIESNIQHIRHNGELYEQECTQRANHLLMELTNIGMHQHPQSSLGSLLPKDLLTLFKKFDIQHDTIDIKTQTFSKTLLKSVNKNRWKCGRAKANTNIALSTLTKNLRLIQQIHQLHGTTSVAEIIQIFHAQEAEQFARMQQVNCLAQEVEERRQIVSSLRERIARVKSHNYAVDSQRAKQVEAVKTKLQRTLEQTRVKKQRVKAVTTFLDVLQPKVLSIHTQIGCESQAKDGNSDQLFSDIEERATTILEHFHAREIACDDTNHNMHNQLELAISPKESNFNYAKPPKDSLSHQSGSKYRYKDVELPQLSMEDLNKRDGVDEVYAYTYEELKSEPWAVMLCETMEADEGTERQGTHPFDEYYTLESPWITCFTESGILYYYNTETAASQWERPGTLSPNNIERASTSESDDDPLPYSFQNADDSLAPLQRILRQMGRRIHAFQPVTTHEFEALFFAVKQLHAHRSELEQSEIRARREVERLHFVINAANRRCDLLEVLAKLAQNKLHDEKVAHARYCSGLERQLEASIDANKQLFHKVDTCKSPESMTVPSERVGAVCNEFYQNAKEHPISLSDAIKESDIVTLQQVLAEKGVLTSDDRFALHLACQYGQLHVMALLIEYAADIEGRDERGNTPLLIACQFGHSDCVRFLVQSAANLHVRNYSGQSAMELAIQSGDDECVRILEEVFG</sequence>
<dbReference type="PROSITE" id="PS01159">
    <property type="entry name" value="WW_DOMAIN_1"/>
    <property type="match status" value="1"/>
</dbReference>